<dbReference type="GO" id="GO:0008360">
    <property type="term" value="P:regulation of cell shape"/>
    <property type="evidence" value="ECO:0007669"/>
    <property type="project" value="UniProtKB-KW"/>
</dbReference>
<feature type="active site" description="Proton donor/acceptor" evidence="7">
    <location>
        <position position="70"/>
    </location>
</feature>
<dbReference type="InterPro" id="IPR018187">
    <property type="entry name" value="Asp/Glu_racemase_AS_1"/>
</dbReference>
<sequence>MRIGVFDSGLGGLAISQAIASRLPEYDYLYLGDTKRVPYGGRSQETIHEFTSQALTYLFENDCELIIVACNTASAEALRKSQQEYLPAHYPDRRVLGVIIPTAEAVFERGTAKRVGVLATNSTVESGAYERELIRQNPEAKVVSRAAPLLVPLIENDGLRYAGPVMDDYLAGLEDVDALVLGCTHYCLLKDEIRSRTKVRVVSQDEVVPEKLADYLVRHPEIETRLGQSGERRYVVTDVTAAHEKWARKLAGDEIRLERVTLG</sequence>
<dbReference type="KEGG" id="fgi:OP10G_4078"/>
<dbReference type="AlphaFoldDB" id="A0A068NVG7"/>
<reference evidence="8 9" key="1">
    <citation type="journal article" date="2014" name="PLoS ONE">
        <title>The first complete genome sequence of the class fimbriimonadia in the phylum armatimonadetes.</title>
        <authorList>
            <person name="Hu Z.Y."/>
            <person name="Wang Y.Z."/>
            <person name="Im W.T."/>
            <person name="Wang S.Y."/>
            <person name="Zhao G.P."/>
            <person name="Zheng H.J."/>
            <person name="Quan Z.X."/>
        </authorList>
    </citation>
    <scope>NUCLEOTIDE SEQUENCE [LARGE SCALE GENOMIC DNA]</scope>
    <source>
        <strain evidence="8">Gsoil 348</strain>
    </source>
</reference>
<name>A0A068NVG7_FIMGI</name>
<feature type="active site" description="Proton donor/acceptor" evidence="7">
    <location>
        <position position="183"/>
    </location>
</feature>
<dbReference type="RefSeq" id="WP_038473467.1">
    <property type="nucleotide sequence ID" value="NZ_CP007139.1"/>
</dbReference>
<comment type="function">
    <text evidence="7">Provides the (R)-glutamate required for cell wall biosynthesis.</text>
</comment>
<comment type="similarity">
    <text evidence="7">Belongs to the aspartate/glutamate racemases family.</text>
</comment>
<dbReference type="GO" id="GO:0071555">
    <property type="term" value="P:cell wall organization"/>
    <property type="evidence" value="ECO:0007669"/>
    <property type="project" value="UniProtKB-KW"/>
</dbReference>
<evidence type="ECO:0000256" key="3">
    <source>
        <dbReference type="ARBA" id="ARBA00022960"/>
    </source>
</evidence>
<keyword evidence="5 7" id="KW-0413">Isomerase</keyword>
<proteinExistence type="inferred from homology"/>
<evidence type="ECO:0000256" key="6">
    <source>
        <dbReference type="ARBA" id="ARBA00023316"/>
    </source>
</evidence>
<dbReference type="HAMAP" id="MF_00258">
    <property type="entry name" value="Glu_racemase"/>
    <property type="match status" value="1"/>
</dbReference>
<comment type="catalytic activity">
    <reaction evidence="1 7">
        <text>L-glutamate = D-glutamate</text>
        <dbReference type="Rhea" id="RHEA:12813"/>
        <dbReference type="ChEBI" id="CHEBI:29985"/>
        <dbReference type="ChEBI" id="CHEBI:29986"/>
        <dbReference type="EC" id="5.1.1.3"/>
    </reaction>
</comment>
<dbReference type="Proteomes" id="UP000027982">
    <property type="component" value="Chromosome"/>
</dbReference>
<dbReference type="OrthoDB" id="9801055at2"/>
<dbReference type="GO" id="GO:0009252">
    <property type="term" value="P:peptidoglycan biosynthetic process"/>
    <property type="evidence" value="ECO:0007669"/>
    <property type="project" value="UniProtKB-UniRule"/>
</dbReference>
<evidence type="ECO:0000313" key="9">
    <source>
        <dbReference type="Proteomes" id="UP000027982"/>
    </source>
</evidence>
<evidence type="ECO:0000256" key="7">
    <source>
        <dbReference type="HAMAP-Rule" id="MF_00258"/>
    </source>
</evidence>
<dbReference type="PANTHER" id="PTHR21198:SF2">
    <property type="entry name" value="GLUTAMATE RACEMASE"/>
    <property type="match status" value="1"/>
</dbReference>
<dbReference type="SUPFAM" id="SSF53681">
    <property type="entry name" value="Aspartate/glutamate racemase"/>
    <property type="match status" value="2"/>
</dbReference>
<dbReference type="Gene3D" id="3.40.50.1860">
    <property type="match status" value="2"/>
</dbReference>
<dbReference type="InterPro" id="IPR015942">
    <property type="entry name" value="Asp/Glu/hydantoin_racemase"/>
</dbReference>
<keyword evidence="3 7" id="KW-0133">Cell shape</keyword>
<dbReference type="EMBL" id="CP007139">
    <property type="protein sequence ID" value="AIE87446.1"/>
    <property type="molecule type" value="Genomic_DNA"/>
</dbReference>
<dbReference type="GO" id="GO:0008881">
    <property type="term" value="F:glutamate racemase activity"/>
    <property type="evidence" value="ECO:0007669"/>
    <property type="project" value="UniProtKB-UniRule"/>
</dbReference>
<dbReference type="NCBIfam" id="TIGR00067">
    <property type="entry name" value="glut_race"/>
    <property type="match status" value="1"/>
</dbReference>
<gene>
    <name evidence="7" type="primary">murI</name>
    <name evidence="8" type="ORF">OP10G_4078</name>
</gene>
<keyword evidence="6 7" id="KW-0961">Cell wall biogenesis/degradation</keyword>
<evidence type="ECO:0000256" key="4">
    <source>
        <dbReference type="ARBA" id="ARBA00022984"/>
    </source>
</evidence>
<keyword evidence="9" id="KW-1185">Reference proteome</keyword>
<feature type="binding site" evidence="7">
    <location>
        <begin position="39"/>
        <end position="40"/>
    </location>
    <ligand>
        <name>substrate</name>
    </ligand>
</feature>
<accession>A0A068NVG7</accession>
<evidence type="ECO:0000256" key="5">
    <source>
        <dbReference type="ARBA" id="ARBA00023235"/>
    </source>
</evidence>
<dbReference type="InterPro" id="IPR004391">
    <property type="entry name" value="Glu_race"/>
</dbReference>
<dbReference type="PANTHER" id="PTHR21198">
    <property type="entry name" value="GLUTAMATE RACEMASE"/>
    <property type="match status" value="1"/>
</dbReference>
<dbReference type="HOGENOM" id="CLU_052344_0_3_0"/>
<organism evidence="8 9">
    <name type="scientific">Fimbriimonas ginsengisoli Gsoil 348</name>
    <dbReference type="NCBI Taxonomy" id="661478"/>
    <lineage>
        <taxon>Bacteria</taxon>
        <taxon>Bacillati</taxon>
        <taxon>Armatimonadota</taxon>
        <taxon>Fimbriimonadia</taxon>
        <taxon>Fimbriimonadales</taxon>
        <taxon>Fimbriimonadaceae</taxon>
        <taxon>Fimbriimonas</taxon>
    </lineage>
</organism>
<feature type="binding site" evidence="7">
    <location>
        <begin position="71"/>
        <end position="72"/>
    </location>
    <ligand>
        <name>substrate</name>
    </ligand>
</feature>
<dbReference type="PROSITE" id="PS00923">
    <property type="entry name" value="ASP_GLU_RACEMASE_1"/>
    <property type="match status" value="1"/>
</dbReference>
<feature type="binding site" evidence="7">
    <location>
        <begin position="7"/>
        <end position="8"/>
    </location>
    <ligand>
        <name>substrate</name>
    </ligand>
</feature>
<dbReference type="InterPro" id="IPR001920">
    <property type="entry name" value="Asp/Glu_race"/>
</dbReference>
<dbReference type="eggNOG" id="COG0796">
    <property type="taxonomic scope" value="Bacteria"/>
</dbReference>
<comment type="pathway">
    <text evidence="7">Cell wall biogenesis; peptidoglycan biosynthesis.</text>
</comment>
<dbReference type="Pfam" id="PF01177">
    <property type="entry name" value="Asp_Glu_race"/>
    <property type="match status" value="1"/>
</dbReference>
<evidence type="ECO:0000313" key="8">
    <source>
        <dbReference type="EMBL" id="AIE87446.1"/>
    </source>
</evidence>
<keyword evidence="4 7" id="KW-0573">Peptidoglycan synthesis</keyword>
<dbReference type="UniPathway" id="UPA00219"/>
<feature type="binding site" evidence="7">
    <location>
        <begin position="184"/>
        <end position="185"/>
    </location>
    <ligand>
        <name>substrate</name>
    </ligand>
</feature>
<evidence type="ECO:0000256" key="2">
    <source>
        <dbReference type="ARBA" id="ARBA00013090"/>
    </source>
</evidence>
<protein>
    <recommendedName>
        <fullName evidence="2 7">Glutamate racemase</fullName>
        <ecNumber evidence="2 7">5.1.1.3</ecNumber>
    </recommendedName>
</protein>
<evidence type="ECO:0000256" key="1">
    <source>
        <dbReference type="ARBA" id="ARBA00001602"/>
    </source>
</evidence>
<dbReference type="EC" id="5.1.1.3" evidence="2 7"/>
<dbReference type="STRING" id="661478.OP10G_4078"/>